<sequence>MFNLKTTPQIRELPPQDTTGLQMTEIPMTCWDRQKVRRRLKAPDGVELLLALPTGTVLQPGTVLDIQKGRAYQVVAALEEVLVYQPENLTEAMKFAHFIGNQHRDIDFTPEGILVLSDVGLEARLKKLGFQVFADHRPYSARPISEYAHG</sequence>
<proteinExistence type="inferred from homology"/>
<dbReference type="InterPro" id="IPR007864">
    <property type="entry name" value="UreE_C_dom"/>
</dbReference>
<dbReference type="GO" id="GO:0005737">
    <property type="term" value="C:cytoplasm"/>
    <property type="evidence" value="ECO:0007669"/>
    <property type="project" value="UniProtKB-SubCell"/>
</dbReference>
<name>A0A511MWP8_DEIC1</name>
<comment type="similarity">
    <text evidence="5">Belongs to the UreE family.</text>
</comment>
<dbReference type="GO" id="GO:0006457">
    <property type="term" value="P:protein folding"/>
    <property type="evidence" value="ECO:0007669"/>
    <property type="project" value="InterPro"/>
</dbReference>
<keyword evidence="3 5" id="KW-0533">Nickel</keyword>
<dbReference type="OrthoDB" id="68699at2"/>
<dbReference type="GO" id="GO:0051082">
    <property type="term" value="F:unfolded protein binding"/>
    <property type="evidence" value="ECO:0007669"/>
    <property type="project" value="UniProtKB-UniRule"/>
</dbReference>
<evidence type="ECO:0000259" key="6">
    <source>
        <dbReference type="SMART" id="SM00988"/>
    </source>
</evidence>
<dbReference type="PIRSF" id="PIRSF036402">
    <property type="entry name" value="Ureas_acces_UreE"/>
    <property type="match status" value="1"/>
</dbReference>
<dbReference type="Proteomes" id="UP000321306">
    <property type="component" value="Unassembled WGS sequence"/>
</dbReference>
<evidence type="ECO:0000256" key="4">
    <source>
        <dbReference type="ARBA" id="ARBA00023186"/>
    </source>
</evidence>
<evidence type="ECO:0000313" key="7">
    <source>
        <dbReference type="EMBL" id="GEM45002.1"/>
    </source>
</evidence>
<reference evidence="7 8" key="1">
    <citation type="submission" date="2019-07" db="EMBL/GenBank/DDBJ databases">
        <title>Whole genome shotgun sequence of Deinococcus cellulosilyticus NBRC 106333.</title>
        <authorList>
            <person name="Hosoyama A."/>
            <person name="Uohara A."/>
            <person name="Ohji S."/>
            <person name="Ichikawa N."/>
        </authorList>
    </citation>
    <scope>NUCLEOTIDE SEQUENCE [LARGE SCALE GENOMIC DNA]</scope>
    <source>
        <strain evidence="7 8">NBRC 106333</strain>
    </source>
</reference>
<evidence type="ECO:0000256" key="5">
    <source>
        <dbReference type="HAMAP-Rule" id="MF_00822"/>
    </source>
</evidence>
<dbReference type="AlphaFoldDB" id="A0A511MWP8"/>
<dbReference type="Pfam" id="PF02814">
    <property type="entry name" value="UreE_N"/>
    <property type="match status" value="1"/>
</dbReference>
<dbReference type="InterPro" id="IPR036118">
    <property type="entry name" value="UreE_N_sf"/>
</dbReference>
<dbReference type="InterPro" id="IPR004029">
    <property type="entry name" value="UreE_N"/>
</dbReference>
<dbReference type="RefSeq" id="WP_146882238.1">
    <property type="nucleotide sequence ID" value="NZ_BJXB01000002.1"/>
</dbReference>
<dbReference type="Gene3D" id="2.60.260.20">
    <property type="entry name" value="Urease metallochaperone UreE, N-terminal domain"/>
    <property type="match status" value="1"/>
</dbReference>
<dbReference type="GO" id="GO:0019627">
    <property type="term" value="P:urea metabolic process"/>
    <property type="evidence" value="ECO:0007669"/>
    <property type="project" value="InterPro"/>
</dbReference>
<dbReference type="SUPFAM" id="SSF69287">
    <property type="entry name" value="Urease metallochaperone UreE, N-terminal domain"/>
    <property type="match status" value="1"/>
</dbReference>
<evidence type="ECO:0000256" key="3">
    <source>
        <dbReference type="ARBA" id="ARBA00022596"/>
    </source>
</evidence>
<dbReference type="SMART" id="SM00988">
    <property type="entry name" value="UreE_N"/>
    <property type="match status" value="1"/>
</dbReference>
<comment type="function">
    <text evidence="5">Involved in urease metallocenter assembly. Binds nickel. Probably functions as a nickel donor during metallocenter assembly.</text>
</comment>
<evidence type="ECO:0000256" key="1">
    <source>
        <dbReference type="ARBA" id="ARBA00004496"/>
    </source>
</evidence>
<evidence type="ECO:0000256" key="2">
    <source>
        <dbReference type="ARBA" id="ARBA00022490"/>
    </source>
</evidence>
<dbReference type="GO" id="GO:0016151">
    <property type="term" value="F:nickel cation binding"/>
    <property type="evidence" value="ECO:0007669"/>
    <property type="project" value="UniProtKB-UniRule"/>
</dbReference>
<dbReference type="GO" id="GO:0065003">
    <property type="term" value="P:protein-containing complex assembly"/>
    <property type="evidence" value="ECO:0007669"/>
    <property type="project" value="InterPro"/>
</dbReference>
<organism evidence="7 8">
    <name type="scientific">Deinococcus cellulosilyticus (strain DSM 18568 / NBRC 106333 / KACC 11606 / 5516J-15)</name>
    <dbReference type="NCBI Taxonomy" id="1223518"/>
    <lineage>
        <taxon>Bacteria</taxon>
        <taxon>Thermotogati</taxon>
        <taxon>Deinococcota</taxon>
        <taxon>Deinococci</taxon>
        <taxon>Deinococcales</taxon>
        <taxon>Deinococcaceae</taxon>
        <taxon>Deinococcus</taxon>
    </lineage>
</organism>
<dbReference type="HAMAP" id="MF_00822">
    <property type="entry name" value="UreE"/>
    <property type="match status" value="1"/>
</dbReference>
<gene>
    <name evidence="5 7" type="primary">ureE</name>
    <name evidence="7" type="ORF">DC3_06370</name>
</gene>
<dbReference type="Gene3D" id="3.30.70.790">
    <property type="entry name" value="UreE, C-terminal domain"/>
    <property type="match status" value="1"/>
</dbReference>
<keyword evidence="8" id="KW-1185">Reference proteome</keyword>
<comment type="caution">
    <text evidence="7">The sequence shown here is derived from an EMBL/GenBank/DDBJ whole genome shotgun (WGS) entry which is preliminary data.</text>
</comment>
<accession>A0A511MWP8</accession>
<dbReference type="InterPro" id="IPR012406">
    <property type="entry name" value="UreE"/>
</dbReference>
<dbReference type="SUPFAM" id="SSF69737">
    <property type="entry name" value="Urease metallochaperone UreE, C-terminal domain"/>
    <property type="match status" value="1"/>
</dbReference>
<dbReference type="EMBL" id="BJXB01000002">
    <property type="protein sequence ID" value="GEM45002.1"/>
    <property type="molecule type" value="Genomic_DNA"/>
</dbReference>
<feature type="domain" description="UreE urease accessory N-terminal" evidence="6">
    <location>
        <begin position="6"/>
        <end position="72"/>
    </location>
</feature>
<keyword evidence="2 5" id="KW-0963">Cytoplasm</keyword>
<protein>
    <recommendedName>
        <fullName evidence="5">Urease accessory protein UreE</fullName>
    </recommendedName>
</protein>
<dbReference type="Pfam" id="PF05194">
    <property type="entry name" value="UreE_C"/>
    <property type="match status" value="1"/>
</dbReference>
<keyword evidence="4 5" id="KW-0143">Chaperone</keyword>
<evidence type="ECO:0000313" key="8">
    <source>
        <dbReference type="Proteomes" id="UP000321306"/>
    </source>
</evidence>
<comment type="subcellular location">
    <subcellularLocation>
        <location evidence="1 5">Cytoplasm</location>
    </subcellularLocation>
</comment>